<dbReference type="RefSeq" id="WP_086071581.1">
    <property type="nucleotide sequence ID" value="NZ_CP021109.1"/>
</dbReference>
<dbReference type="Pfam" id="PF00535">
    <property type="entry name" value="Glycos_transf_2"/>
    <property type="match status" value="1"/>
</dbReference>
<keyword evidence="3" id="KW-1185">Reference proteome</keyword>
<feature type="domain" description="Glycosyltransferase 2-like" evidence="1">
    <location>
        <begin position="6"/>
        <end position="139"/>
    </location>
</feature>
<sequence>MTAVDVLIPTCNRPAALAVTLTSLMGQRFEDFDIHVADQSDGAPGYESGEARSIVRLLRARRKRVSLTRNLPRRGLAQQRHYLLRQASAPYVLFLDDDVILEPEAIERMADAMAQIGCGFIGNAVIGLSYRDDVRPHQQAVEFWDDDIVRPERIEPDGPAWSRHVLHNAANLWHVQRAALPAGRRWRAYKVAWTGGCVLYDRAKLLDCGGFGFWRDVPAIHCGEDVYAQMRVMARYGGCGIMPSSAYHQELPTTVPDRQVDLPRWRFKDGT</sequence>
<dbReference type="PANTHER" id="PTHR43685:SF2">
    <property type="entry name" value="GLYCOSYLTRANSFERASE 2-LIKE DOMAIN-CONTAINING PROTEIN"/>
    <property type="match status" value="1"/>
</dbReference>
<protein>
    <submittedName>
        <fullName evidence="2">Glycosyl transferase</fullName>
    </submittedName>
</protein>
<dbReference type="Proteomes" id="UP000194139">
    <property type="component" value="Chromosome"/>
</dbReference>
<dbReference type="PANTHER" id="PTHR43685">
    <property type="entry name" value="GLYCOSYLTRANSFERASE"/>
    <property type="match status" value="1"/>
</dbReference>
<organism evidence="2 3">
    <name type="scientific">Bordetella genomosp. 9</name>
    <dbReference type="NCBI Taxonomy" id="1416803"/>
    <lineage>
        <taxon>Bacteria</taxon>
        <taxon>Pseudomonadati</taxon>
        <taxon>Pseudomonadota</taxon>
        <taxon>Betaproteobacteria</taxon>
        <taxon>Burkholderiales</taxon>
        <taxon>Alcaligenaceae</taxon>
        <taxon>Bordetella</taxon>
    </lineage>
</organism>
<accession>A0A1W6YWI3</accession>
<evidence type="ECO:0000313" key="3">
    <source>
        <dbReference type="Proteomes" id="UP000194139"/>
    </source>
</evidence>
<proteinExistence type="predicted"/>
<dbReference type="CDD" id="cd00761">
    <property type="entry name" value="Glyco_tranf_GTA_type"/>
    <property type="match status" value="1"/>
</dbReference>
<dbReference type="SUPFAM" id="SSF53448">
    <property type="entry name" value="Nucleotide-diphospho-sugar transferases"/>
    <property type="match status" value="1"/>
</dbReference>
<dbReference type="AlphaFoldDB" id="A0A1W6YWI3"/>
<gene>
    <name evidence="2" type="ORF">CAL13_03925</name>
</gene>
<dbReference type="Gene3D" id="3.90.550.10">
    <property type="entry name" value="Spore Coat Polysaccharide Biosynthesis Protein SpsA, Chain A"/>
    <property type="match status" value="1"/>
</dbReference>
<reference evidence="2 3" key="1">
    <citation type="submission" date="2017-05" db="EMBL/GenBank/DDBJ databases">
        <title>Complete and WGS of Bordetella genogroups.</title>
        <authorList>
            <person name="Spilker T."/>
            <person name="LiPuma J."/>
        </authorList>
    </citation>
    <scope>NUCLEOTIDE SEQUENCE [LARGE SCALE GENOMIC DNA]</scope>
    <source>
        <strain evidence="2 3">AU17164</strain>
    </source>
</reference>
<keyword evidence="2" id="KW-0808">Transferase</keyword>
<dbReference type="GO" id="GO:0016740">
    <property type="term" value="F:transferase activity"/>
    <property type="evidence" value="ECO:0007669"/>
    <property type="project" value="UniProtKB-KW"/>
</dbReference>
<evidence type="ECO:0000259" key="1">
    <source>
        <dbReference type="Pfam" id="PF00535"/>
    </source>
</evidence>
<name>A0A1W6YWI3_9BORD</name>
<evidence type="ECO:0000313" key="2">
    <source>
        <dbReference type="EMBL" id="ARP85457.1"/>
    </source>
</evidence>
<dbReference type="InterPro" id="IPR001173">
    <property type="entry name" value="Glyco_trans_2-like"/>
</dbReference>
<dbReference type="InterPro" id="IPR029044">
    <property type="entry name" value="Nucleotide-diphossugar_trans"/>
</dbReference>
<dbReference type="InterPro" id="IPR050834">
    <property type="entry name" value="Glycosyltransf_2"/>
</dbReference>
<dbReference type="EMBL" id="CP021109">
    <property type="protein sequence ID" value="ARP85457.1"/>
    <property type="molecule type" value="Genomic_DNA"/>
</dbReference>